<comment type="similarity">
    <text evidence="2 4">Belongs to the eukaryotic RPB8 RNA polymerase subunit family.</text>
</comment>
<evidence type="ECO:0000256" key="4">
    <source>
        <dbReference type="PIRNR" id="PIRNR000779"/>
    </source>
</evidence>
<dbReference type="KEGG" id="ehx:EMIHUDRAFT_226344"/>
<dbReference type="OMA" id="KEDDKGW"/>
<protein>
    <recommendedName>
        <fullName evidence="4">DNA-directed RNA polymerases I, II, and III subunit RPABC3</fullName>
    </recommendedName>
</protein>
<comment type="subcellular location">
    <subcellularLocation>
        <location evidence="1">Nucleus</location>
    </subcellularLocation>
</comment>
<name>A0A0D3KLB8_EMIH1</name>
<evidence type="ECO:0000313" key="6">
    <source>
        <dbReference type="Proteomes" id="UP000013827"/>
    </source>
</evidence>
<evidence type="ECO:0000256" key="1">
    <source>
        <dbReference type="ARBA" id="ARBA00004123"/>
    </source>
</evidence>
<dbReference type="Pfam" id="PF03870">
    <property type="entry name" value="RNA_pol_Rpb8"/>
    <property type="match status" value="1"/>
</dbReference>
<dbReference type="InterPro" id="IPR012340">
    <property type="entry name" value="NA-bd_OB-fold"/>
</dbReference>
<dbReference type="PaxDb" id="2903-EOD36526"/>
<dbReference type="RefSeq" id="XP_005788982.1">
    <property type="nucleotide sequence ID" value="XM_005788925.1"/>
</dbReference>
<dbReference type="HOGENOM" id="CLU_103864_1_1_1"/>
<reference evidence="5" key="2">
    <citation type="submission" date="2024-10" db="UniProtKB">
        <authorList>
            <consortium name="EnsemblProtists"/>
        </authorList>
    </citation>
    <scope>IDENTIFICATION</scope>
</reference>
<dbReference type="STRING" id="2903.R1DM14"/>
<dbReference type="KEGG" id="ehx:EMIHUDRAFT_226295"/>
<dbReference type="GO" id="GO:0005666">
    <property type="term" value="C:RNA polymerase III complex"/>
    <property type="evidence" value="ECO:0007669"/>
    <property type="project" value="TreeGrafter"/>
</dbReference>
<dbReference type="PANTHER" id="PTHR10917">
    <property type="entry name" value="DNA-DIRECTED RNA POLYMERASES I, II, AND III SUBUNIT RPABC3"/>
    <property type="match status" value="1"/>
</dbReference>
<dbReference type="GeneID" id="17281832"/>
<dbReference type="GO" id="GO:0006351">
    <property type="term" value="P:DNA-templated transcription"/>
    <property type="evidence" value="ECO:0007669"/>
    <property type="project" value="UniProtKB-UniRule"/>
</dbReference>
<dbReference type="RefSeq" id="XP_005788955.1">
    <property type="nucleotide sequence ID" value="XM_005788898.1"/>
</dbReference>
<dbReference type="EnsemblProtists" id="EOD36553">
    <property type="protein sequence ID" value="EOD36553"/>
    <property type="gene ID" value="EMIHUDRAFT_226344"/>
</dbReference>
<organism evidence="5 6">
    <name type="scientific">Emiliania huxleyi (strain CCMP1516)</name>
    <dbReference type="NCBI Taxonomy" id="280463"/>
    <lineage>
        <taxon>Eukaryota</taxon>
        <taxon>Haptista</taxon>
        <taxon>Haptophyta</taxon>
        <taxon>Prymnesiophyceae</taxon>
        <taxon>Isochrysidales</taxon>
        <taxon>Noelaerhabdaceae</taxon>
        <taxon>Emiliania</taxon>
    </lineage>
</organism>
<keyword evidence="3 4" id="KW-0539">Nucleus</keyword>
<proteinExistence type="inferred from homology"/>
<dbReference type="PANTHER" id="PTHR10917:SF0">
    <property type="entry name" value="DNA-DIRECTED RNA POLYMERASES I, II, AND III SUBUNIT RPABC3"/>
    <property type="match status" value="1"/>
</dbReference>
<dbReference type="SUPFAM" id="SSF50249">
    <property type="entry name" value="Nucleic acid-binding proteins"/>
    <property type="match status" value="1"/>
</dbReference>
<dbReference type="Gene3D" id="2.40.50.140">
    <property type="entry name" value="Nucleic acid-binding proteins"/>
    <property type="match status" value="1"/>
</dbReference>
<evidence type="ECO:0000256" key="3">
    <source>
        <dbReference type="ARBA" id="ARBA00023242"/>
    </source>
</evidence>
<dbReference type="GO" id="GO:0005665">
    <property type="term" value="C:RNA polymerase II, core complex"/>
    <property type="evidence" value="ECO:0007669"/>
    <property type="project" value="UniProtKB-UniRule"/>
</dbReference>
<dbReference type="EnsemblProtists" id="EOD36526">
    <property type="protein sequence ID" value="EOD36526"/>
    <property type="gene ID" value="EMIHUDRAFT_226295"/>
</dbReference>
<comment type="function">
    <text evidence="4">DNA-dependent RNA polymerase catalyzes the transcription of DNA into RNA using the four ribonucleoside triphosphates as substrates. Common component of RNA polymerases I, II and III which synthesize ribosomal RNA precursors, mRNA precursors and many functional non-coding RNAs, and small RNAs, such as 5S rRNA and tRNAs, respectively.</text>
</comment>
<dbReference type="InterPro" id="IPR005570">
    <property type="entry name" value="RPABC3"/>
</dbReference>
<dbReference type="GeneID" id="17281796"/>
<dbReference type="AlphaFoldDB" id="A0A0D3KLB8"/>
<dbReference type="eggNOG" id="KOG3400">
    <property type="taxonomic scope" value="Eukaryota"/>
</dbReference>
<sequence length="143" mass="16436">MSLFEELFEVKDTSRKFDHVGRLHCRLAEEGYELQLDLDVNSDLLDLQPGERFALLLTSTLDLDGAADAGVYDQSGKPSLLDSYEYAMYGKIFKWKQDNIKAPIEVQISYGGLLMRLRGDPRYLQKLTLDSRVYLLLRKIVKD</sequence>
<dbReference type="GO" id="GO:0003899">
    <property type="term" value="F:DNA-directed RNA polymerase activity"/>
    <property type="evidence" value="ECO:0007669"/>
    <property type="project" value="UniProtKB-UniRule"/>
</dbReference>
<accession>A0A0D3KLB8</accession>
<keyword evidence="6" id="KW-1185">Reference proteome</keyword>
<dbReference type="GO" id="GO:0005736">
    <property type="term" value="C:RNA polymerase I complex"/>
    <property type="evidence" value="ECO:0007669"/>
    <property type="project" value="TreeGrafter"/>
</dbReference>
<dbReference type="Proteomes" id="UP000013827">
    <property type="component" value="Unassembled WGS sequence"/>
</dbReference>
<evidence type="ECO:0000256" key="2">
    <source>
        <dbReference type="ARBA" id="ARBA00008912"/>
    </source>
</evidence>
<evidence type="ECO:0000313" key="5">
    <source>
        <dbReference type="EnsemblProtists" id="EOD36553"/>
    </source>
</evidence>
<reference evidence="6" key="1">
    <citation type="journal article" date="2013" name="Nature">
        <title>Pan genome of the phytoplankton Emiliania underpins its global distribution.</title>
        <authorList>
            <person name="Read B.A."/>
            <person name="Kegel J."/>
            <person name="Klute M.J."/>
            <person name="Kuo A."/>
            <person name="Lefebvre S.C."/>
            <person name="Maumus F."/>
            <person name="Mayer C."/>
            <person name="Miller J."/>
            <person name="Monier A."/>
            <person name="Salamov A."/>
            <person name="Young J."/>
            <person name="Aguilar M."/>
            <person name="Claverie J.M."/>
            <person name="Frickenhaus S."/>
            <person name="Gonzalez K."/>
            <person name="Herman E.K."/>
            <person name="Lin Y.C."/>
            <person name="Napier J."/>
            <person name="Ogata H."/>
            <person name="Sarno A.F."/>
            <person name="Shmutz J."/>
            <person name="Schroeder D."/>
            <person name="de Vargas C."/>
            <person name="Verret F."/>
            <person name="von Dassow P."/>
            <person name="Valentin K."/>
            <person name="Van de Peer Y."/>
            <person name="Wheeler G."/>
            <person name="Dacks J.B."/>
            <person name="Delwiche C.F."/>
            <person name="Dyhrman S.T."/>
            <person name="Glockner G."/>
            <person name="John U."/>
            <person name="Richards T."/>
            <person name="Worden A.Z."/>
            <person name="Zhang X."/>
            <person name="Grigoriev I.V."/>
            <person name="Allen A.E."/>
            <person name="Bidle K."/>
            <person name="Borodovsky M."/>
            <person name="Bowler C."/>
            <person name="Brownlee C."/>
            <person name="Cock J.M."/>
            <person name="Elias M."/>
            <person name="Gladyshev V.N."/>
            <person name="Groth M."/>
            <person name="Guda C."/>
            <person name="Hadaegh A."/>
            <person name="Iglesias-Rodriguez M.D."/>
            <person name="Jenkins J."/>
            <person name="Jones B.M."/>
            <person name="Lawson T."/>
            <person name="Leese F."/>
            <person name="Lindquist E."/>
            <person name="Lobanov A."/>
            <person name="Lomsadze A."/>
            <person name="Malik S.B."/>
            <person name="Marsh M.E."/>
            <person name="Mackinder L."/>
            <person name="Mock T."/>
            <person name="Mueller-Roeber B."/>
            <person name="Pagarete A."/>
            <person name="Parker M."/>
            <person name="Probert I."/>
            <person name="Quesneville H."/>
            <person name="Raines C."/>
            <person name="Rensing S.A."/>
            <person name="Riano-Pachon D.M."/>
            <person name="Richier S."/>
            <person name="Rokitta S."/>
            <person name="Shiraiwa Y."/>
            <person name="Soanes D.M."/>
            <person name="van der Giezen M."/>
            <person name="Wahlund T.M."/>
            <person name="Williams B."/>
            <person name="Wilson W."/>
            <person name="Wolfe G."/>
            <person name="Wurch L.L."/>
        </authorList>
    </citation>
    <scope>NUCLEOTIDE SEQUENCE</scope>
</reference>
<dbReference type="SMART" id="SM00658">
    <property type="entry name" value="RPOL8c"/>
    <property type="match status" value="1"/>
</dbReference>
<dbReference type="PIRSF" id="PIRSF000779">
    <property type="entry name" value="RNA_pol_Rpb8"/>
    <property type="match status" value="1"/>
</dbReference>